<dbReference type="InterPro" id="IPR013865">
    <property type="entry name" value="FAM32A"/>
</dbReference>
<feature type="region of interest" description="Disordered" evidence="1">
    <location>
        <begin position="1"/>
        <end position="68"/>
    </location>
</feature>
<organism evidence="2 3">
    <name type="scientific">Synchytrium microbalum</name>
    <dbReference type="NCBI Taxonomy" id="1806994"/>
    <lineage>
        <taxon>Eukaryota</taxon>
        <taxon>Fungi</taxon>
        <taxon>Fungi incertae sedis</taxon>
        <taxon>Chytridiomycota</taxon>
        <taxon>Chytridiomycota incertae sedis</taxon>
        <taxon>Chytridiomycetes</taxon>
        <taxon>Synchytriales</taxon>
        <taxon>Synchytriaceae</taxon>
        <taxon>Synchytrium</taxon>
    </lineage>
</organism>
<dbReference type="PANTHER" id="PTHR13282:SF6">
    <property type="entry name" value="PROTEIN FAM32A"/>
    <property type="match status" value="1"/>
</dbReference>
<dbReference type="GeneID" id="42002665"/>
<feature type="compositionally biased region" description="Basic and acidic residues" evidence="1">
    <location>
        <begin position="27"/>
        <end position="39"/>
    </location>
</feature>
<dbReference type="AlphaFoldDB" id="A0A507C9L6"/>
<proteinExistence type="predicted"/>
<evidence type="ECO:0008006" key="4">
    <source>
        <dbReference type="Google" id="ProtNLM"/>
    </source>
</evidence>
<reference evidence="2 3" key="1">
    <citation type="journal article" date="2019" name="Sci. Rep.">
        <title>Comparative genomics of chytrid fungi reveal insights into the obligate biotrophic and pathogenic lifestyle of Synchytrium endobioticum.</title>
        <authorList>
            <person name="van de Vossenberg B.T.L.H."/>
            <person name="Warris S."/>
            <person name="Nguyen H.D.T."/>
            <person name="van Gent-Pelzer M.P.E."/>
            <person name="Joly D.L."/>
            <person name="van de Geest H.C."/>
            <person name="Bonants P.J.M."/>
            <person name="Smith D.S."/>
            <person name="Levesque C.A."/>
            <person name="van der Lee T.A.J."/>
        </authorList>
    </citation>
    <scope>NUCLEOTIDE SEQUENCE [LARGE SCALE GENOMIC DNA]</scope>
    <source>
        <strain evidence="2 3">JEL517</strain>
    </source>
</reference>
<evidence type="ECO:0000313" key="3">
    <source>
        <dbReference type="Proteomes" id="UP000319731"/>
    </source>
</evidence>
<dbReference type="Proteomes" id="UP000319731">
    <property type="component" value="Unassembled WGS sequence"/>
</dbReference>
<feature type="compositionally biased region" description="Low complexity" evidence="1">
    <location>
        <begin position="40"/>
        <end position="57"/>
    </location>
</feature>
<feature type="compositionally biased region" description="Low complexity" evidence="1">
    <location>
        <begin position="1"/>
        <end position="19"/>
    </location>
</feature>
<comment type="caution">
    <text evidence="2">The sequence shown here is derived from an EMBL/GenBank/DDBJ whole genome shotgun (WGS) entry which is preliminary data.</text>
</comment>
<dbReference type="PANTHER" id="PTHR13282">
    <property type="entry name" value="PROTEIN FAM32A"/>
    <property type="match status" value="1"/>
</dbReference>
<name>A0A507C9L6_9FUNG</name>
<dbReference type="STRING" id="1806994.A0A507C9L6"/>
<evidence type="ECO:0000313" key="2">
    <source>
        <dbReference type="EMBL" id="TPX36171.1"/>
    </source>
</evidence>
<gene>
    <name evidence="2" type="ORF">SmJEL517_g01440</name>
</gene>
<dbReference type="RefSeq" id="XP_031026484.1">
    <property type="nucleotide sequence ID" value="XM_031167368.1"/>
</dbReference>
<accession>A0A507C9L6</accession>
<dbReference type="Pfam" id="PF08555">
    <property type="entry name" value="FAM32A"/>
    <property type="match status" value="1"/>
</dbReference>
<dbReference type="GO" id="GO:0005730">
    <property type="term" value="C:nucleolus"/>
    <property type="evidence" value="ECO:0007669"/>
    <property type="project" value="TreeGrafter"/>
</dbReference>
<protein>
    <recommendedName>
        <fullName evidence="4">DUF1754-domain-containing protein</fullName>
    </recommendedName>
</protein>
<keyword evidence="3" id="KW-1185">Reference proteome</keyword>
<dbReference type="EMBL" id="QEAO01000005">
    <property type="protein sequence ID" value="TPX36171.1"/>
    <property type="molecule type" value="Genomic_DNA"/>
</dbReference>
<evidence type="ECO:0000256" key="1">
    <source>
        <dbReference type="SAM" id="MobiDB-lite"/>
    </source>
</evidence>
<sequence length="115" mass="12459">MSNLIGGSLKLKGSSGVQKKQGKAVKPKIESSDQKKRSSDTAASSSSTTMVASGSKSTGRPKTPAELKFEEIQRQRALERAEKMAQKSHKERVAEFNSKLENLSEHYDIPKVGPG</sequence>
<dbReference type="OrthoDB" id="205403at2759"/>